<comment type="caution">
    <text evidence="3">The sequence shown here is derived from an EMBL/GenBank/DDBJ whole genome shotgun (WGS) entry which is preliminary data.</text>
</comment>
<dbReference type="Proteomes" id="UP000290218">
    <property type="component" value="Unassembled WGS sequence"/>
</dbReference>
<dbReference type="GO" id="GO:0048038">
    <property type="term" value="F:quinone binding"/>
    <property type="evidence" value="ECO:0007669"/>
    <property type="project" value="UniProtKB-UniRule"/>
</dbReference>
<evidence type="ECO:0000256" key="2">
    <source>
        <dbReference type="RuleBase" id="RU004429"/>
    </source>
</evidence>
<comment type="subcellular location">
    <subcellularLocation>
        <location evidence="2">Cell membrane</location>
        <topology evidence="2">Multi-pass membrane protein</topology>
    </subcellularLocation>
</comment>
<dbReference type="AlphaFoldDB" id="A0A4Q1C4W7"/>
<feature type="transmembrane region" description="Helical" evidence="2">
    <location>
        <begin position="52"/>
        <end position="71"/>
    </location>
</feature>
<comment type="similarity">
    <text evidence="1 2">Belongs to the complex I subunit 6 family.</text>
</comment>
<dbReference type="EMBL" id="SDHX01000002">
    <property type="protein sequence ID" value="RXK53343.1"/>
    <property type="molecule type" value="Genomic_DNA"/>
</dbReference>
<keyword evidence="2" id="KW-0812">Transmembrane</keyword>
<dbReference type="InterPro" id="IPR001457">
    <property type="entry name" value="NADH_UbQ/plastoQ_OxRdtase_su6"/>
</dbReference>
<evidence type="ECO:0000313" key="4">
    <source>
        <dbReference type="Proteomes" id="UP000290218"/>
    </source>
</evidence>
<dbReference type="GO" id="GO:0008137">
    <property type="term" value="F:NADH dehydrogenase (ubiquinone) activity"/>
    <property type="evidence" value="ECO:0007669"/>
    <property type="project" value="UniProtKB-UniRule"/>
</dbReference>
<comment type="caution">
    <text evidence="2">Lacks conserved residue(s) required for the propagation of feature annotation.</text>
</comment>
<dbReference type="OrthoDB" id="197531at2"/>
<dbReference type="GO" id="GO:0005886">
    <property type="term" value="C:plasma membrane"/>
    <property type="evidence" value="ECO:0007669"/>
    <property type="project" value="UniProtKB-SubCell"/>
</dbReference>
<keyword evidence="2" id="KW-0472">Membrane</keyword>
<sequence>MIALAIIALLTFAAAISAFVLRNLIHSVLLLVGAWAGIAAFYLWAGAEFVAFAQVLVYVGAVSMVVLFAVLLTRQGATTAPVEFDSLKRGVFGFVVAGGVGGLLVGAILGSPLDVHTAATNPAVSVKELGHLLMGPHAAALLIVGVLLTVALLGAMVIAASDKPEDTP</sequence>
<comment type="function">
    <text evidence="2">NDH-1 shuttles electrons from NADH, via FMN and iron-sulfur (Fe-S) centers, to quinones in the respiratory chain. Couples the redox reaction to proton translocation (for every two electrons transferred, four hydrogen ions are translocated across the cytoplasmic membrane), and thus conserves the redox energy in a proton gradient.</text>
</comment>
<dbReference type="Gene3D" id="1.20.120.1200">
    <property type="entry name" value="NADH-ubiquinone/plastoquinone oxidoreductase chain 6, subunit NuoJ"/>
    <property type="match status" value="1"/>
</dbReference>
<evidence type="ECO:0000256" key="1">
    <source>
        <dbReference type="ARBA" id="ARBA00005698"/>
    </source>
</evidence>
<keyword evidence="2" id="KW-0520">NAD</keyword>
<feature type="transmembrane region" description="Helical" evidence="2">
    <location>
        <begin position="28"/>
        <end position="45"/>
    </location>
</feature>
<organism evidence="3 4">
    <name type="scientific">Oleiharenicola lentus</name>
    <dbReference type="NCBI Taxonomy" id="2508720"/>
    <lineage>
        <taxon>Bacteria</taxon>
        <taxon>Pseudomonadati</taxon>
        <taxon>Verrucomicrobiota</taxon>
        <taxon>Opitutia</taxon>
        <taxon>Opitutales</taxon>
        <taxon>Opitutaceae</taxon>
        <taxon>Oleiharenicola</taxon>
    </lineage>
</organism>
<proteinExistence type="inferred from homology"/>
<accession>A0A4Q1C4W7</accession>
<dbReference type="InterPro" id="IPR042106">
    <property type="entry name" value="Nuo/plastoQ_OxRdtase_6_NuoJ"/>
</dbReference>
<comment type="catalytic activity">
    <reaction evidence="2">
        <text>a quinone + NADH + 5 H(+)(in) = a quinol + NAD(+) + 4 H(+)(out)</text>
        <dbReference type="Rhea" id="RHEA:57888"/>
        <dbReference type="ChEBI" id="CHEBI:15378"/>
        <dbReference type="ChEBI" id="CHEBI:24646"/>
        <dbReference type="ChEBI" id="CHEBI:57540"/>
        <dbReference type="ChEBI" id="CHEBI:57945"/>
        <dbReference type="ChEBI" id="CHEBI:132124"/>
    </reaction>
</comment>
<keyword evidence="2" id="KW-1133">Transmembrane helix</keyword>
<feature type="transmembrane region" description="Helical" evidence="2">
    <location>
        <begin position="132"/>
        <end position="160"/>
    </location>
</feature>
<dbReference type="RefSeq" id="WP_129048933.1">
    <property type="nucleotide sequence ID" value="NZ_SDHX01000002.1"/>
</dbReference>
<keyword evidence="2" id="KW-1003">Cell membrane</keyword>
<dbReference type="PANTHER" id="PTHR33269">
    <property type="entry name" value="NADH-UBIQUINONE OXIDOREDUCTASE CHAIN 6"/>
    <property type="match status" value="1"/>
</dbReference>
<dbReference type="Pfam" id="PF00499">
    <property type="entry name" value="Oxidored_q3"/>
    <property type="match status" value="1"/>
</dbReference>
<reference evidence="3 4" key="1">
    <citation type="submission" date="2019-01" db="EMBL/GenBank/DDBJ databases">
        <title>Lacunisphaera sp. strain TWA-58.</title>
        <authorList>
            <person name="Chen W.-M."/>
        </authorList>
    </citation>
    <scope>NUCLEOTIDE SEQUENCE [LARGE SCALE GENOMIC DNA]</scope>
    <source>
        <strain evidence="3 4">TWA-58</strain>
    </source>
</reference>
<gene>
    <name evidence="3" type="ORF">ESB00_16740</name>
</gene>
<keyword evidence="4" id="KW-1185">Reference proteome</keyword>
<name>A0A4Q1C4W7_9BACT</name>
<feature type="transmembrane region" description="Helical" evidence="2">
    <location>
        <begin position="91"/>
        <end position="111"/>
    </location>
</feature>
<dbReference type="PANTHER" id="PTHR33269:SF17">
    <property type="entry name" value="NADH-UBIQUINONE OXIDOREDUCTASE CHAIN 6"/>
    <property type="match status" value="1"/>
</dbReference>
<evidence type="ECO:0000313" key="3">
    <source>
        <dbReference type="EMBL" id="RXK53343.1"/>
    </source>
</evidence>
<dbReference type="EC" id="7.1.1.-" evidence="2"/>
<protein>
    <recommendedName>
        <fullName evidence="2">NADH-quinone oxidoreductase subunit J</fullName>
        <ecNumber evidence="2">7.1.1.-</ecNumber>
    </recommendedName>
</protein>
<keyword evidence="2" id="KW-0874">Quinone</keyword>